<dbReference type="PANTHER" id="PTHR45339">
    <property type="entry name" value="HYBRID SIGNAL TRANSDUCTION HISTIDINE KINASE J"/>
    <property type="match status" value="1"/>
</dbReference>
<dbReference type="InterPro" id="IPR004358">
    <property type="entry name" value="Sig_transdc_His_kin-like_C"/>
</dbReference>
<dbReference type="FunFam" id="3.30.565.10:FF:000010">
    <property type="entry name" value="Sensor histidine kinase RcsC"/>
    <property type="match status" value="1"/>
</dbReference>
<dbReference type="SUPFAM" id="SSF47384">
    <property type="entry name" value="Homodimeric domain of signal transducing histidine kinase"/>
    <property type="match status" value="1"/>
</dbReference>
<evidence type="ECO:0000256" key="4">
    <source>
        <dbReference type="ARBA" id="ARBA00023012"/>
    </source>
</evidence>
<keyword evidence="12" id="KW-1185">Reference proteome</keyword>
<comment type="catalytic activity">
    <reaction evidence="1">
        <text>ATP + protein L-histidine = ADP + protein N-phospho-L-histidine.</text>
        <dbReference type="EC" id="2.7.13.3"/>
    </reaction>
</comment>
<dbReference type="InterPro" id="IPR005467">
    <property type="entry name" value="His_kinase_dom"/>
</dbReference>
<feature type="signal peptide" evidence="7">
    <location>
        <begin position="1"/>
        <end position="20"/>
    </location>
</feature>
<gene>
    <name evidence="9" type="ORF">HKX05_04025</name>
    <name evidence="10" type="ORF">HLV41_09390</name>
</gene>
<dbReference type="SMART" id="SM00388">
    <property type="entry name" value="HisKA"/>
    <property type="match status" value="1"/>
</dbReference>
<dbReference type="InterPro" id="IPR003594">
    <property type="entry name" value="HATPase_dom"/>
</dbReference>
<reference evidence="11 12" key="1">
    <citation type="submission" date="2020-05" db="EMBL/GenBank/DDBJ databases">
        <title>Draft Genome Sequences of Sphingomonas sp. Isolated from the International Space Station.</title>
        <authorList>
            <person name="Bijlani S."/>
            <person name="Singh N.K."/>
            <person name="Mason C.E."/>
            <person name="Wang C.C."/>
            <person name="Venkateswaran K."/>
        </authorList>
    </citation>
    <scope>NUCLEOTIDE SEQUENCE [LARGE SCALE GENOMIC DNA]</scope>
    <source>
        <strain evidence="9 12">IIF7SW-B5</strain>
        <strain evidence="10">ISS-IIF7SWP</strain>
    </source>
</reference>
<dbReference type="Gene3D" id="1.10.287.130">
    <property type="match status" value="1"/>
</dbReference>
<keyword evidence="3" id="KW-0597">Phosphoprotein</keyword>
<keyword evidence="6" id="KW-1133">Transmembrane helix</keyword>
<dbReference type="PROSITE" id="PS50109">
    <property type="entry name" value="HIS_KIN"/>
    <property type="match status" value="1"/>
</dbReference>
<dbReference type="Pfam" id="PF00512">
    <property type="entry name" value="HisKA"/>
    <property type="match status" value="1"/>
</dbReference>
<dbReference type="InterPro" id="IPR036097">
    <property type="entry name" value="HisK_dim/P_sf"/>
</dbReference>
<sequence length="808" mass="86456">MRALRLALIFVALVVAGAQARAAAAPSLPLPYSRAIDAAKTDMLRDPALAMRSADAARVAAAAIPDSNDRVLAFATADWLHGESAVRMGRTGEAKGAIAEAYRIARTLSPKSDLMANILLSQGGLNRADGEIADALNAYQSAHRVFQQLNDTRGQAKALVQIADLYNDAKDFTSALRYLEQASSTYRGDDMFRLAILNNRALTLAEMGRTADALTQLREALRLARRVDSAALQAVIGRNIARAQLRMGRIGEAEATIAEVRRADPRPGAEDIRALQSIAAQAAFQRGDAAVAAGLIDRSFAGVDLATTTVLQRDAHRSAYEIYNAVGRTADALRHLEALKRIDDESTRLATSTGLALMGARFDFANQELRIARMKAADLQRNIAFERAQLRTERFILIGSVVAIVVVLALLGIWLFTLGRSRNRIRAAHGELALTNDQLEKALVVKTEFLATTSHEIRTPLNGILGMTQVMLADAGLPDEQRERVEVMHGAGLTMRALVDDLLDVAKIENGRLTLEEAPFDLAATIRDASRLFEGEAAAKAIGFTRDLSDCPAMVVGDSARIRQIVFNLLSNALKFTSKGAVRLTVTRLADGVSVCVTDTGIGIAPEKLEEIFEAFRQADTSTTRQYGGTGLGLAICRRLARAMGGDVTVDSEPGRGSCFTLTLPLSELPVEPDVARPTVLMVDRNPIRRAMWTKLCADHAVVTFAGNVDEAVARLGEGGVAQLLVDDGAIRDDDVAAALHTLAAAAAGTAVPLFLLWPAADPLPGNDLPRGGLVHVIAKPIAGAEVMSKMFDISPQSPESPLVTQAA</sequence>
<dbReference type="RefSeq" id="WP_167348941.1">
    <property type="nucleotide sequence ID" value="NZ_JABEOV010000006.1"/>
</dbReference>
<accession>A0A7Y7QV29</accession>
<evidence type="ECO:0000313" key="12">
    <source>
        <dbReference type="Proteomes" id="UP000557656"/>
    </source>
</evidence>
<protein>
    <recommendedName>
        <fullName evidence="2">histidine kinase</fullName>
        <ecNumber evidence="2">2.7.13.3</ecNumber>
    </recommendedName>
</protein>
<feature type="coiled-coil region" evidence="5">
    <location>
        <begin position="362"/>
        <end position="389"/>
    </location>
</feature>
<name>A0A7Y7QV29_9SPHN</name>
<dbReference type="CDD" id="cd16922">
    <property type="entry name" value="HATPase_EvgS-ArcB-TorS-like"/>
    <property type="match status" value="1"/>
</dbReference>
<keyword evidence="4" id="KW-0902">Two-component regulatory system</keyword>
<evidence type="ECO:0000313" key="10">
    <source>
        <dbReference type="EMBL" id="NVP31255.1"/>
    </source>
</evidence>
<dbReference type="Gene3D" id="3.30.565.10">
    <property type="entry name" value="Histidine kinase-like ATPase, C-terminal domain"/>
    <property type="match status" value="1"/>
</dbReference>
<dbReference type="InterPro" id="IPR036890">
    <property type="entry name" value="HATPase_C_sf"/>
</dbReference>
<organism evidence="10 11">
    <name type="scientific">Sphingomonas sanguinis</name>
    <dbReference type="NCBI Taxonomy" id="33051"/>
    <lineage>
        <taxon>Bacteria</taxon>
        <taxon>Pseudomonadati</taxon>
        <taxon>Pseudomonadota</taxon>
        <taxon>Alphaproteobacteria</taxon>
        <taxon>Sphingomonadales</taxon>
        <taxon>Sphingomonadaceae</taxon>
        <taxon>Sphingomonas</taxon>
    </lineage>
</organism>
<dbReference type="Proteomes" id="UP000557656">
    <property type="component" value="Unassembled WGS sequence"/>
</dbReference>
<evidence type="ECO:0000256" key="1">
    <source>
        <dbReference type="ARBA" id="ARBA00000085"/>
    </source>
</evidence>
<feature type="transmembrane region" description="Helical" evidence="6">
    <location>
        <begin position="395"/>
        <end position="416"/>
    </location>
</feature>
<dbReference type="EMBL" id="JABEOV010000006">
    <property type="protein sequence ID" value="NNG52511.1"/>
    <property type="molecule type" value="Genomic_DNA"/>
</dbReference>
<dbReference type="InterPro" id="IPR011990">
    <property type="entry name" value="TPR-like_helical_dom_sf"/>
</dbReference>
<comment type="caution">
    <text evidence="10">The sequence shown here is derived from an EMBL/GenBank/DDBJ whole genome shotgun (WGS) entry which is preliminary data.</text>
</comment>
<evidence type="ECO:0000256" key="3">
    <source>
        <dbReference type="ARBA" id="ARBA00022553"/>
    </source>
</evidence>
<evidence type="ECO:0000259" key="8">
    <source>
        <dbReference type="PROSITE" id="PS50109"/>
    </source>
</evidence>
<feature type="domain" description="Histidine kinase" evidence="8">
    <location>
        <begin position="452"/>
        <end position="668"/>
    </location>
</feature>
<feature type="chain" id="PRO_5031340890" description="histidine kinase" evidence="7">
    <location>
        <begin position="21"/>
        <end position="808"/>
    </location>
</feature>
<evidence type="ECO:0000256" key="5">
    <source>
        <dbReference type="SAM" id="Coils"/>
    </source>
</evidence>
<dbReference type="GeneID" id="78488097"/>
<dbReference type="GO" id="GO:0000155">
    <property type="term" value="F:phosphorelay sensor kinase activity"/>
    <property type="evidence" value="ECO:0007669"/>
    <property type="project" value="InterPro"/>
</dbReference>
<dbReference type="AlphaFoldDB" id="A0A7Y7QV29"/>
<keyword evidence="6" id="KW-0812">Transmembrane</keyword>
<evidence type="ECO:0000256" key="6">
    <source>
        <dbReference type="SAM" id="Phobius"/>
    </source>
</evidence>
<dbReference type="PRINTS" id="PR00344">
    <property type="entry name" value="BCTRLSENSOR"/>
</dbReference>
<proteinExistence type="predicted"/>
<dbReference type="SUPFAM" id="SSF48452">
    <property type="entry name" value="TPR-like"/>
    <property type="match status" value="1"/>
</dbReference>
<keyword evidence="7" id="KW-0732">Signal</keyword>
<evidence type="ECO:0000313" key="11">
    <source>
        <dbReference type="Proteomes" id="UP000531581"/>
    </source>
</evidence>
<evidence type="ECO:0000313" key="9">
    <source>
        <dbReference type="EMBL" id="NNG52511.1"/>
    </source>
</evidence>
<dbReference type="InterPro" id="IPR019734">
    <property type="entry name" value="TPR_rpt"/>
</dbReference>
<evidence type="ECO:0000256" key="7">
    <source>
        <dbReference type="SAM" id="SignalP"/>
    </source>
</evidence>
<evidence type="ECO:0000256" key="2">
    <source>
        <dbReference type="ARBA" id="ARBA00012438"/>
    </source>
</evidence>
<dbReference type="Gene3D" id="1.25.40.10">
    <property type="entry name" value="Tetratricopeptide repeat domain"/>
    <property type="match status" value="2"/>
</dbReference>
<keyword evidence="5" id="KW-0175">Coiled coil</keyword>
<dbReference type="SUPFAM" id="SSF55874">
    <property type="entry name" value="ATPase domain of HSP90 chaperone/DNA topoisomerase II/histidine kinase"/>
    <property type="match status" value="1"/>
</dbReference>
<dbReference type="SMART" id="SM00387">
    <property type="entry name" value="HATPase_c"/>
    <property type="match status" value="1"/>
</dbReference>
<dbReference type="SMART" id="SM00028">
    <property type="entry name" value="TPR"/>
    <property type="match status" value="4"/>
</dbReference>
<dbReference type="Pfam" id="PF02518">
    <property type="entry name" value="HATPase_c"/>
    <property type="match status" value="1"/>
</dbReference>
<dbReference type="Proteomes" id="UP000531581">
    <property type="component" value="Unassembled WGS sequence"/>
</dbReference>
<dbReference type="Pfam" id="PF13424">
    <property type="entry name" value="TPR_12"/>
    <property type="match status" value="2"/>
</dbReference>
<dbReference type="InterPro" id="IPR003661">
    <property type="entry name" value="HisK_dim/P_dom"/>
</dbReference>
<keyword evidence="6" id="KW-0472">Membrane</keyword>
<dbReference type="EC" id="2.7.13.3" evidence="2"/>
<dbReference type="CDD" id="cd00082">
    <property type="entry name" value="HisKA"/>
    <property type="match status" value="1"/>
</dbReference>
<dbReference type="PANTHER" id="PTHR45339:SF1">
    <property type="entry name" value="HYBRID SIGNAL TRANSDUCTION HISTIDINE KINASE J"/>
    <property type="match status" value="1"/>
</dbReference>
<dbReference type="EMBL" id="JABYQV010000006">
    <property type="protein sequence ID" value="NVP31255.1"/>
    <property type="molecule type" value="Genomic_DNA"/>
</dbReference>